<evidence type="ECO:0000259" key="3">
    <source>
        <dbReference type="PROSITE" id="PS50853"/>
    </source>
</evidence>
<dbReference type="AlphaFoldDB" id="A0A4Z2FJ28"/>
<evidence type="ECO:0000313" key="4">
    <source>
        <dbReference type="EMBL" id="TNN40971.1"/>
    </source>
</evidence>
<dbReference type="EMBL" id="SRLO01001144">
    <property type="protein sequence ID" value="TNN40971.1"/>
    <property type="molecule type" value="Genomic_DNA"/>
</dbReference>
<reference evidence="4 5" key="1">
    <citation type="submission" date="2019-03" db="EMBL/GenBank/DDBJ databases">
        <title>First draft genome of Liparis tanakae, snailfish: a comprehensive survey of snailfish specific genes.</title>
        <authorList>
            <person name="Kim W."/>
            <person name="Song I."/>
            <person name="Jeong J.-H."/>
            <person name="Kim D."/>
            <person name="Kim S."/>
            <person name="Ryu S."/>
            <person name="Song J.Y."/>
            <person name="Lee S.K."/>
        </authorList>
    </citation>
    <scope>NUCLEOTIDE SEQUENCE [LARGE SCALE GENOMIC DNA]</scope>
    <source>
        <tissue evidence="4">Muscle</tissue>
    </source>
</reference>
<evidence type="ECO:0000313" key="5">
    <source>
        <dbReference type="Proteomes" id="UP000314294"/>
    </source>
</evidence>
<feature type="domain" description="Fibronectin type-III" evidence="3">
    <location>
        <begin position="66"/>
        <end position="153"/>
    </location>
</feature>
<sequence length="205" mass="22502">MAESVPTMDNSDEVFYDVSDPFLKLHRGEGEKSPPASQTDYAPSPGQVAALNAERKASQSVTEPNPPVQIAVYQATTESLSLRWDTPAGEVESYIVTCCHEADVVLESTDTNTLTLSHLKPGVCYSLRVSTQLRNGRISKPAVTSAQTKTHLESLLGDLGLEDRLKEKLSLSTILQIDKKTITDEPPKCNADLPWNFLKKLMMVN</sequence>
<dbReference type="SMART" id="SM00060">
    <property type="entry name" value="FN3"/>
    <property type="match status" value="1"/>
</dbReference>
<keyword evidence="1" id="KW-0677">Repeat</keyword>
<proteinExistence type="predicted"/>
<dbReference type="PANTHER" id="PTHR46708">
    <property type="entry name" value="TENASCIN"/>
    <property type="match status" value="1"/>
</dbReference>
<evidence type="ECO:0000256" key="2">
    <source>
        <dbReference type="SAM" id="MobiDB-lite"/>
    </source>
</evidence>
<dbReference type="Gene3D" id="2.60.40.10">
    <property type="entry name" value="Immunoglobulins"/>
    <property type="match status" value="1"/>
</dbReference>
<dbReference type="InterPro" id="IPR013783">
    <property type="entry name" value="Ig-like_fold"/>
</dbReference>
<dbReference type="InterPro" id="IPR050991">
    <property type="entry name" value="ECM_Regulatory_Proteins"/>
</dbReference>
<dbReference type="InterPro" id="IPR036116">
    <property type="entry name" value="FN3_sf"/>
</dbReference>
<evidence type="ECO:0000256" key="1">
    <source>
        <dbReference type="ARBA" id="ARBA00022737"/>
    </source>
</evidence>
<dbReference type="PROSITE" id="PS50853">
    <property type="entry name" value="FN3"/>
    <property type="match status" value="1"/>
</dbReference>
<organism evidence="4 5">
    <name type="scientific">Liparis tanakae</name>
    <name type="common">Tanaka's snailfish</name>
    <dbReference type="NCBI Taxonomy" id="230148"/>
    <lineage>
        <taxon>Eukaryota</taxon>
        <taxon>Metazoa</taxon>
        <taxon>Chordata</taxon>
        <taxon>Craniata</taxon>
        <taxon>Vertebrata</taxon>
        <taxon>Euteleostomi</taxon>
        <taxon>Actinopterygii</taxon>
        <taxon>Neopterygii</taxon>
        <taxon>Teleostei</taxon>
        <taxon>Neoteleostei</taxon>
        <taxon>Acanthomorphata</taxon>
        <taxon>Eupercaria</taxon>
        <taxon>Perciformes</taxon>
        <taxon>Cottioidei</taxon>
        <taxon>Cottales</taxon>
        <taxon>Liparidae</taxon>
        <taxon>Liparis</taxon>
    </lineage>
</organism>
<dbReference type="InterPro" id="IPR003961">
    <property type="entry name" value="FN3_dom"/>
</dbReference>
<feature type="region of interest" description="Disordered" evidence="2">
    <location>
        <begin position="25"/>
        <end position="64"/>
    </location>
</feature>
<comment type="caution">
    <text evidence="4">The sequence shown here is derived from an EMBL/GenBank/DDBJ whole genome shotgun (WGS) entry which is preliminary data.</text>
</comment>
<name>A0A4Z2FJ28_9TELE</name>
<dbReference type="OrthoDB" id="8958216at2759"/>
<dbReference type="SUPFAM" id="SSF49265">
    <property type="entry name" value="Fibronectin type III"/>
    <property type="match status" value="1"/>
</dbReference>
<protein>
    <submittedName>
        <fullName evidence="4">Up-regulator of cell proliferation</fullName>
    </submittedName>
</protein>
<dbReference type="Proteomes" id="UP000314294">
    <property type="component" value="Unassembled WGS sequence"/>
</dbReference>
<dbReference type="PANTHER" id="PTHR46708:SF2">
    <property type="entry name" value="FIBRONECTIN TYPE-III DOMAIN-CONTAINING PROTEIN"/>
    <property type="match status" value="1"/>
</dbReference>
<accession>A0A4Z2FJ28</accession>
<gene>
    <name evidence="4" type="primary">URGCP</name>
    <name evidence="4" type="ORF">EYF80_048855</name>
</gene>
<dbReference type="Pfam" id="PF00041">
    <property type="entry name" value="fn3"/>
    <property type="match status" value="1"/>
</dbReference>
<dbReference type="CDD" id="cd00063">
    <property type="entry name" value="FN3"/>
    <property type="match status" value="1"/>
</dbReference>
<keyword evidence="5" id="KW-1185">Reference proteome</keyword>